<dbReference type="InterPro" id="IPR006016">
    <property type="entry name" value="UspA"/>
</dbReference>
<evidence type="ECO:0000259" key="2">
    <source>
        <dbReference type="Pfam" id="PF00582"/>
    </source>
</evidence>
<dbReference type="PANTHER" id="PTHR46268">
    <property type="entry name" value="STRESS RESPONSE PROTEIN NHAX"/>
    <property type="match status" value="1"/>
</dbReference>
<accession>A0ABW0KW61</accession>
<evidence type="ECO:0000256" key="1">
    <source>
        <dbReference type="ARBA" id="ARBA00008791"/>
    </source>
</evidence>
<reference evidence="4" key="1">
    <citation type="journal article" date="2019" name="Int. J. Syst. Evol. Microbiol.">
        <title>The Global Catalogue of Microorganisms (GCM) 10K type strain sequencing project: providing services to taxonomists for standard genome sequencing and annotation.</title>
        <authorList>
            <consortium name="The Broad Institute Genomics Platform"/>
            <consortium name="The Broad Institute Genome Sequencing Center for Infectious Disease"/>
            <person name="Wu L."/>
            <person name="Ma J."/>
        </authorList>
    </citation>
    <scope>NUCLEOTIDE SEQUENCE [LARGE SCALE GENOMIC DNA]</scope>
    <source>
        <strain evidence="4">CGMCC 4.1469</strain>
    </source>
</reference>
<evidence type="ECO:0000313" key="4">
    <source>
        <dbReference type="Proteomes" id="UP001596052"/>
    </source>
</evidence>
<comment type="similarity">
    <text evidence="1">Belongs to the universal stress protein A family.</text>
</comment>
<dbReference type="RefSeq" id="WP_377169516.1">
    <property type="nucleotide sequence ID" value="NZ_JBHSMQ010000007.1"/>
</dbReference>
<dbReference type="EMBL" id="JBHSMQ010000007">
    <property type="protein sequence ID" value="MFC5456846.1"/>
    <property type="molecule type" value="Genomic_DNA"/>
</dbReference>
<feature type="domain" description="UspA" evidence="2">
    <location>
        <begin position="1"/>
        <end position="143"/>
    </location>
</feature>
<dbReference type="Proteomes" id="UP001596052">
    <property type="component" value="Unassembled WGS sequence"/>
</dbReference>
<gene>
    <name evidence="3" type="ORF">ACFQDI_18410</name>
</gene>
<dbReference type="PRINTS" id="PR01438">
    <property type="entry name" value="UNVRSLSTRESS"/>
</dbReference>
<dbReference type="Pfam" id="PF00582">
    <property type="entry name" value="Usp"/>
    <property type="match status" value="1"/>
</dbReference>
<organism evidence="3 4">
    <name type="scientific">Prosthecobacter fluviatilis</name>
    <dbReference type="NCBI Taxonomy" id="445931"/>
    <lineage>
        <taxon>Bacteria</taxon>
        <taxon>Pseudomonadati</taxon>
        <taxon>Verrucomicrobiota</taxon>
        <taxon>Verrucomicrobiia</taxon>
        <taxon>Verrucomicrobiales</taxon>
        <taxon>Verrucomicrobiaceae</taxon>
        <taxon>Prosthecobacter</taxon>
    </lineage>
</organism>
<name>A0ABW0KW61_9BACT</name>
<sequence>MKTIVALVDLSDLTFKVLKQAHALATAFHSEVIILHVLGKQPVVMDVGIISPVVMQDPMPTVAKEQAEQLLEIRDSLIKYGVKARVEQLEDARVAAVLAEARQLKADLIILGSHHHSTIYHMLVGSVAADVLKHAHCPVLVVPSDEASHKQV</sequence>
<dbReference type="InterPro" id="IPR006015">
    <property type="entry name" value="Universal_stress_UspA"/>
</dbReference>
<dbReference type="InterPro" id="IPR014729">
    <property type="entry name" value="Rossmann-like_a/b/a_fold"/>
</dbReference>
<dbReference type="Gene3D" id="3.40.50.620">
    <property type="entry name" value="HUPs"/>
    <property type="match status" value="1"/>
</dbReference>
<dbReference type="PANTHER" id="PTHR46268:SF6">
    <property type="entry name" value="UNIVERSAL STRESS PROTEIN UP12"/>
    <property type="match status" value="1"/>
</dbReference>
<comment type="caution">
    <text evidence="3">The sequence shown here is derived from an EMBL/GenBank/DDBJ whole genome shotgun (WGS) entry which is preliminary data.</text>
</comment>
<evidence type="ECO:0000313" key="3">
    <source>
        <dbReference type="EMBL" id="MFC5456846.1"/>
    </source>
</evidence>
<dbReference type="CDD" id="cd00293">
    <property type="entry name" value="USP-like"/>
    <property type="match status" value="1"/>
</dbReference>
<dbReference type="SUPFAM" id="SSF52402">
    <property type="entry name" value="Adenine nucleotide alpha hydrolases-like"/>
    <property type="match status" value="1"/>
</dbReference>
<keyword evidence="4" id="KW-1185">Reference proteome</keyword>
<protein>
    <submittedName>
        <fullName evidence="3">Universal stress protein</fullName>
    </submittedName>
</protein>
<proteinExistence type="inferred from homology"/>